<dbReference type="PANTHER" id="PTHR45786">
    <property type="entry name" value="DNA BINDING PROTEIN-LIKE"/>
    <property type="match status" value="1"/>
</dbReference>
<accession>A0A2U1M4I6</accession>
<comment type="caution">
    <text evidence="1">The sequence shown here is derived from an EMBL/GenBank/DDBJ whole genome shotgun (WGS) entry which is preliminary data.</text>
</comment>
<proteinExistence type="predicted"/>
<reference evidence="1 2" key="1">
    <citation type="journal article" date="2018" name="Mol. Plant">
        <title>The genome of Artemisia annua provides insight into the evolution of Asteraceae family and artemisinin biosynthesis.</title>
        <authorList>
            <person name="Shen Q."/>
            <person name="Zhang L."/>
            <person name="Liao Z."/>
            <person name="Wang S."/>
            <person name="Yan T."/>
            <person name="Shi P."/>
            <person name="Liu M."/>
            <person name="Fu X."/>
            <person name="Pan Q."/>
            <person name="Wang Y."/>
            <person name="Lv Z."/>
            <person name="Lu X."/>
            <person name="Zhang F."/>
            <person name="Jiang W."/>
            <person name="Ma Y."/>
            <person name="Chen M."/>
            <person name="Hao X."/>
            <person name="Li L."/>
            <person name="Tang Y."/>
            <person name="Lv G."/>
            <person name="Zhou Y."/>
            <person name="Sun X."/>
            <person name="Brodelius P.E."/>
            <person name="Rose J.K.C."/>
            <person name="Tang K."/>
        </authorList>
    </citation>
    <scope>NUCLEOTIDE SEQUENCE [LARGE SCALE GENOMIC DNA]</scope>
    <source>
        <strain evidence="2">cv. Huhao1</strain>
        <tissue evidence="1">Leaf</tissue>
    </source>
</reference>
<dbReference type="EMBL" id="PKPP01006550">
    <property type="protein sequence ID" value="PWA56155.1"/>
    <property type="molecule type" value="Genomic_DNA"/>
</dbReference>
<dbReference type="OrthoDB" id="10051381at2759"/>
<name>A0A2U1M4I6_ARTAN</name>
<dbReference type="PANTHER" id="PTHR45786:SF74">
    <property type="entry name" value="ATP-DEPENDENT DNA HELICASE"/>
    <property type="match status" value="1"/>
</dbReference>
<dbReference type="Proteomes" id="UP000245207">
    <property type="component" value="Unassembled WGS sequence"/>
</dbReference>
<dbReference type="AlphaFoldDB" id="A0A2U1M4I6"/>
<protein>
    <submittedName>
        <fullName evidence="1">Uncharacterized protein</fullName>
    </submittedName>
</protein>
<sequence>MAEADIPQFKVRLFGVVGSRQHELPTDDSIGAIVFEGGPDVETDFDVVIEQHDRSLQRVNKLNASYMSLQFPLIIFFGEDGYHLGRLLLSRGTSDDPPKKMSMKMQMEPNSSIVASSESTGKQIVEESEDTTLGNLKEADTSKAIVAQSEDVTLANIKESDDGKALHVKVY</sequence>
<gene>
    <name evidence="1" type="ORF">CTI12_AA415930</name>
</gene>
<keyword evidence="2" id="KW-1185">Reference proteome</keyword>
<organism evidence="1 2">
    <name type="scientific">Artemisia annua</name>
    <name type="common">Sweet wormwood</name>
    <dbReference type="NCBI Taxonomy" id="35608"/>
    <lineage>
        <taxon>Eukaryota</taxon>
        <taxon>Viridiplantae</taxon>
        <taxon>Streptophyta</taxon>
        <taxon>Embryophyta</taxon>
        <taxon>Tracheophyta</taxon>
        <taxon>Spermatophyta</taxon>
        <taxon>Magnoliopsida</taxon>
        <taxon>eudicotyledons</taxon>
        <taxon>Gunneridae</taxon>
        <taxon>Pentapetalae</taxon>
        <taxon>asterids</taxon>
        <taxon>campanulids</taxon>
        <taxon>Asterales</taxon>
        <taxon>Asteraceae</taxon>
        <taxon>Asteroideae</taxon>
        <taxon>Anthemideae</taxon>
        <taxon>Artemisiinae</taxon>
        <taxon>Artemisia</taxon>
    </lineage>
</organism>
<evidence type="ECO:0000313" key="1">
    <source>
        <dbReference type="EMBL" id="PWA56155.1"/>
    </source>
</evidence>
<evidence type="ECO:0000313" key="2">
    <source>
        <dbReference type="Proteomes" id="UP000245207"/>
    </source>
</evidence>